<gene>
    <name evidence="1" type="ORF">SCAR479_13060</name>
</gene>
<evidence type="ECO:0000313" key="1">
    <source>
        <dbReference type="EMBL" id="KAK9770249.1"/>
    </source>
</evidence>
<comment type="caution">
    <text evidence="1">The sequence shown here is derived from an EMBL/GenBank/DDBJ whole genome shotgun (WGS) entry which is preliminary data.</text>
</comment>
<protein>
    <submittedName>
        <fullName evidence="1">Uncharacterized protein</fullName>
    </submittedName>
</protein>
<reference evidence="1 2" key="1">
    <citation type="submission" date="2024-02" db="EMBL/GenBank/DDBJ databases">
        <title>First draft genome assembly of two strains of Seiridium cardinale.</title>
        <authorList>
            <person name="Emiliani G."/>
            <person name="Scali E."/>
        </authorList>
    </citation>
    <scope>NUCLEOTIDE SEQUENCE [LARGE SCALE GENOMIC DNA]</scope>
    <source>
        <strain evidence="1 2">BM-138-000479</strain>
    </source>
</reference>
<dbReference type="EMBL" id="JARVKM010000097">
    <property type="protein sequence ID" value="KAK9770249.1"/>
    <property type="molecule type" value="Genomic_DNA"/>
</dbReference>
<accession>A0ABR2X8Z6</accession>
<sequence length="129" mass="15165">MGIRTELASKFIPEFLPDEIKTIIKNNLQDVDPRTNVSHGQVYDYWRKLAAGNEEDFKRTAWITIIILCCSELGLIPQTIWDRLADADCLFFVREFQICRENVKDRTIINEWSEQTQHEEKSSDKAWCI</sequence>
<organism evidence="1 2">
    <name type="scientific">Seiridium cardinale</name>
    <dbReference type="NCBI Taxonomy" id="138064"/>
    <lineage>
        <taxon>Eukaryota</taxon>
        <taxon>Fungi</taxon>
        <taxon>Dikarya</taxon>
        <taxon>Ascomycota</taxon>
        <taxon>Pezizomycotina</taxon>
        <taxon>Sordariomycetes</taxon>
        <taxon>Xylariomycetidae</taxon>
        <taxon>Amphisphaeriales</taxon>
        <taxon>Sporocadaceae</taxon>
        <taxon>Seiridium</taxon>
    </lineage>
</organism>
<keyword evidence="2" id="KW-1185">Reference proteome</keyword>
<name>A0ABR2X8Z6_9PEZI</name>
<dbReference type="Proteomes" id="UP001465668">
    <property type="component" value="Unassembled WGS sequence"/>
</dbReference>
<proteinExistence type="predicted"/>
<evidence type="ECO:0000313" key="2">
    <source>
        <dbReference type="Proteomes" id="UP001465668"/>
    </source>
</evidence>